<protein>
    <submittedName>
        <fullName evidence="1">Probable phosphoglycerate mutase</fullName>
    </submittedName>
</protein>
<accession>A0A1C4YHC9</accession>
<dbReference type="Pfam" id="PF00300">
    <property type="entry name" value="His_Phos_1"/>
    <property type="match status" value="1"/>
</dbReference>
<dbReference type="AlphaFoldDB" id="A0A1C4YHC9"/>
<name>A0A1C4YHC9_9ACTN</name>
<dbReference type="SUPFAM" id="SSF53254">
    <property type="entry name" value="Phosphoglycerate mutase-like"/>
    <property type="match status" value="1"/>
</dbReference>
<dbReference type="eggNOG" id="COG0406">
    <property type="taxonomic scope" value="Bacteria"/>
</dbReference>
<gene>
    <name evidence="1" type="ORF">GA0070612_4753</name>
</gene>
<dbReference type="EMBL" id="LT607409">
    <property type="protein sequence ID" value="SCF20145.1"/>
    <property type="molecule type" value="Genomic_DNA"/>
</dbReference>
<dbReference type="SMART" id="SM00855">
    <property type="entry name" value="PGAM"/>
    <property type="match status" value="1"/>
</dbReference>
<proteinExistence type="predicted"/>
<keyword evidence="2" id="KW-1185">Reference proteome</keyword>
<evidence type="ECO:0000313" key="2">
    <source>
        <dbReference type="Proteomes" id="UP000198224"/>
    </source>
</evidence>
<evidence type="ECO:0000313" key="1">
    <source>
        <dbReference type="EMBL" id="SCF20145.1"/>
    </source>
</evidence>
<dbReference type="InterPro" id="IPR013078">
    <property type="entry name" value="His_Pase_superF_clade-1"/>
</dbReference>
<dbReference type="PANTHER" id="PTHR48100">
    <property type="entry name" value="BROAD-SPECIFICITY PHOSPHATASE YOR283W-RELATED"/>
    <property type="match status" value="1"/>
</dbReference>
<dbReference type="PANTHER" id="PTHR48100:SF1">
    <property type="entry name" value="HISTIDINE PHOSPHATASE FAMILY PROTEIN-RELATED"/>
    <property type="match status" value="1"/>
</dbReference>
<dbReference type="GO" id="GO:0005737">
    <property type="term" value="C:cytoplasm"/>
    <property type="evidence" value="ECO:0007669"/>
    <property type="project" value="TreeGrafter"/>
</dbReference>
<dbReference type="GO" id="GO:0016791">
    <property type="term" value="F:phosphatase activity"/>
    <property type="evidence" value="ECO:0007669"/>
    <property type="project" value="TreeGrafter"/>
</dbReference>
<sequence>MRTRLIFVRHGESLHQLEGIVGGPRGCRGLTALGHEQANDLAKRLTGEVAADRPVAVYSSVLRRAVETAQPIATAFGVRPVADCGLCTWHTPPYADGLPTARFRTEHAVAGGGVFRPFEEGNESWAELVVRVSRAIMEIAHRHRGSTVILVGHSETVEGAFHALAAQPVFRAFDLDVPPASITEWTTDHDPGGWPPARWTLRRFADSGGWARA</sequence>
<dbReference type="Gene3D" id="3.40.50.1240">
    <property type="entry name" value="Phosphoglycerate mutase-like"/>
    <property type="match status" value="1"/>
</dbReference>
<dbReference type="RefSeq" id="WP_088989902.1">
    <property type="nucleotide sequence ID" value="NZ_LT607409.1"/>
</dbReference>
<reference evidence="2" key="1">
    <citation type="submission" date="2016-06" db="EMBL/GenBank/DDBJ databases">
        <authorList>
            <person name="Varghese N."/>
            <person name="Submissions Spin"/>
        </authorList>
    </citation>
    <scope>NUCLEOTIDE SEQUENCE [LARGE SCALE GENOMIC DNA]</scope>
    <source>
        <strain evidence="2">DSM 45160</strain>
    </source>
</reference>
<dbReference type="InterPro" id="IPR029033">
    <property type="entry name" value="His_PPase_superfam"/>
</dbReference>
<dbReference type="Proteomes" id="UP000198224">
    <property type="component" value="Chromosome I"/>
</dbReference>
<organism evidence="1 2">
    <name type="scientific">Micromonospora chokoriensis</name>
    <dbReference type="NCBI Taxonomy" id="356851"/>
    <lineage>
        <taxon>Bacteria</taxon>
        <taxon>Bacillati</taxon>
        <taxon>Actinomycetota</taxon>
        <taxon>Actinomycetes</taxon>
        <taxon>Micromonosporales</taxon>
        <taxon>Micromonosporaceae</taxon>
        <taxon>Micromonospora</taxon>
    </lineage>
</organism>
<dbReference type="InterPro" id="IPR050275">
    <property type="entry name" value="PGM_Phosphatase"/>
</dbReference>
<dbReference type="CDD" id="cd07067">
    <property type="entry name" value="HP_PGM_like"/>
    <property type="match status" value="1"/>
</dbReference>